<dbReference type="RefSeq" id="WP_120762060.1">
    <property type="nucleotide sequence ID" value="NZ_CP032630.1"/>
</dbReference>
<keyword evidence="1" id="KW-0472">Membrane</keyword>
<sequence length="314" mass="34259">MTDRADTALQFHYTADAGFAGRYARAMFLERQRGSLVFGAVLVLLMGALGFLESAFLLGAGLFLALMVVLQLVVLRETLRAARRGAPEGDTTVVRYDEVVLRLADADVDAFIPYARFRDVRPRGRFVAFRRVDAAPLLLPVELCPPEAVERVRAGIASRVVPQLDPAQFPHHATIDGGFLRAASRRVVVLMATHPTLLAVAAGVLVTGGALTVAFADPVPVVVAVAILVLWPITAIVGTRSAIRKQLGTETIWSGFDDEYVTVARGGEVLRMRYRAFDRFAVSRGAAELRVASTREWQLYPLGLFPAEVRARFS</sequence>
<evidence type="ECO:0000256" key="1">
    <source>
        <dbReference type="SAM" id="Phobius"/>
    </source>
</evidence>
<gene>
    <name evidence="2" type="ORF">D7I47_05215</name>
</gene>
<feature type="transmembrane region" description="Helical" evidence="1">
    <location>
        <begin position="219"/>
        <end position="238"/>
    </location>
</feature>
<dbReference type="AlphaFoldDB" id="A0A387B7F2"/>
<keyword evidence="1" id="KW-1133">Transmembrane helix</keyword>
<name>A0A387B7F2_9MICO</name>
<keyword evidence="3" id="KW-1185">Reference proteome</keyword>
<accession>A0A387B7F2</accession>
<evidence type="ECO:0000313" key="2">
    <source>
        <dbReference type="EMBL" id="AYF97711.1"/>
    </source>
</evidence>
<feature type="transmembrane region" description="Helical" evidence="1">
    <location>
        <begin position="58"/>
        <end position="75"/>
    </location>
</feature>
<protein>
    <submittedName>
        <fullName evidence="2">Uncharacterized protein</fullName>
    </submittedName>
</protein>
<organism evidence="2 3">
    <name type="scientific">Protaetiibacter intestinalis</name>
    <dbReference type="NCBI Taxonomy" id="2419774"/>
    <lineage>
        <taxon>Bacteria</taxon>
        <taxon>Bacillati</taxon>
        <taxon>Actinomycetota</taxon>
        <taxon>Actinomycetes</taxon>
        <taxon>Micrococcales</taxon>
        <taxon>Microbacteriaceae</taxon>
        <taxon>Protaetiibacter</taxon>
    </lineage>
</organism>
<proteinExistence type="predicted"/>
<evidence type="ECO:0000313" key="3">
    <source>
        <dbReference type="Proteomes" id="UP000278886"/>
    </source>
</evidence>
<feature type="transmembrane region" description="Helical" evidence="1">
    <location>
        <begin position="187"/>
        <end position="213"/>
    </location>
</feature>
<keyword evidence="1" id="KW-0812">Transmembrane</keyword>
<dbReference type="KEGG" id="lyd:D7I47_05215"/>
<reference evidence="3" key="1">
    <citation type="submission" date="2018-09" db="EMBL/GenBank/DDBJ databases">
        <title>Genome sequencing of strain 2DFWR-13.</title>
        <authorList>
            <person name="Heo J."/>
            <person name="Kim S.-J."/>
            <person name="Kwon S.-W."/>
        </authorList>
    </citation>
    <scope>NUCLEOTIDE SEQUENCE [LARGE SCALE GENOMIC DNA]</scope>
    <source>
        <strain evidence="3">2DFWR-13</strain>
    </source>
</reference>
<dbReference type="EMBL" id="CP032630">
    <property type="protein sequence ID" value="AYF97711.1"/>
    <property type="molecule type" value="Genomic_DNA"/>
</dbReference>
<dbReference type="OrthoDB" id="9833305at2"/>
<feature type="transmembrane region" description="Helical" evidence="1">
    <location>
        <begin position="35"/>
        <end position="52"/>
    </location>
</feature>
<dbReference type="Proteomes" id="UP000278886">
    <property type="component" value="Chromosome"/>
</dbReference>